<keyword evidence="2 6" id="KW-1003">Cell membrane</keyword>
<evidence type="ECO:0000256" key="2">
    <source>
        <dbReference type="ARBA" id="ARBA00022475"/>
    </source>
</evidence>
<keyword evidence="3 6" id="KW-0812">Transmembrane</keyword>
<evidence type="ECO:0000256" key="5">
    <source>
        <dbReference type="ARBA" id="ARBA00023136"/>
    </source>
</evidence>
<keyword evidence="5 6" id="KW-0472">Membrane</keyword>
<dbReference type="RefSeq" id="WP_103634045.1">
    <property type="nucleotide sequence ID" value="NZ_CABPTU010000001.1"/>
</dbReference>
<evidence type="ECO:0000256" key="1">
    <source>
        <dbReference type="ARBA" id="ARBA00004651"/>
    </source>
</evidence>
<dbReference type="Pfam" id="PF09335">
    <property type="entry name" value="VTT_dom"/>
    <property type="match status" value="1"/>
</dbReference>
<evidence type="ECO:0000313" key="9">
    <source>
        <dbReference type="Proteomes" id="UP000192671"/>
    </source>
</evidence>
<dbReference type="GO" id="GO:0005886">
    <property type="term" value="C:plasma membrane"/>
    <property type="evidence" value="ECO:0007669"/>
    <property type="project" value="UniProtKB-SubCell"/>
</dbReference>
<feature type="transmembrane region" description="Helical" evidence="6">
    <location>
        <begin position="194"/>
        <end position="216"/>
    </location>
</feature>
<feature type="transmembrane region" description="Helical" evidence="6">
    <location>
        <begin position="96"/>
        <end position="114"/>
    </location>
</feature>
<comment type="caution">
    <text evidence="6">Lacks conserved residue(s) required for the propagation of feature annotation.</text>
</comment>
<comment type="caution">
    <text evidence="8">The sequence shown here is derived from an EMBL/GenBank/DDBJ whole genome shotgun (WGS) entry which is preliminary data.</text>
</comment>
<dbReference type="PANTHER" id="PTHR12677:SF59">
    <property type="entry name" value="GOLGI APPARATUS MEMBRANE PROTEIN TVP38-RELATED"/>
    <property type="match status" value="1"/>
</dbReference>
<sequence>MKKSQIFLLVAVAIVALAYFFIPAVNKQITDSVVMLSKFDLNEVYAYLQSFDKTTAACVSFFLMVLQSIMAPVPAFLITLSNAMIFGWVWGAVLSWSSAMVGAALCFYIARILGRDVVEKLTGKKALAATDEFFTRFGKHTIIVCRLLPFVSFDLVSYAAGLTSMRFWGFFWATGIGQLPATIVYSYFGGSLMGGGKILFVGLTILFAFSIVAYVAKKILDDKKAKKAQLEANKAA</sequence>
<dbReference type="Proteomes" id="UP000192671">
    <property type="component" value="Unassembled WGS sequence"/>
</dbReference>
<dbReference type="PANTHER" id="PTHR12677">
    <property type="entry name" value="GOLGI APPARATUS MEMBRANE PROTEIN TVP38-RELATED"/>
    <property type="match status" value="1"/>
</dbReference>
<comment type="subcellular location">
    <subcellularLocation>
        <location evidence="1 6">Cell membrane</location>
        <topology evidence="1 6">Multi-pass membrane protein</topology>
    </subcellularLocation>
</comment>
<keyword evidence="4 6" id="KW-1133">Transmembrane helix</keyword>
<feature type="transmembrane region" description="Helical" evidence="6">
    <location>
        <begin position="167"/>
        <end position="188"/>
    </location>
</feature>
<evidence type="ECO:0000313" key="8">
    <source>
        <dbReference type="EMBL" id="ORI10785.1"/>
    </source>
</evidence>
<evidence type="ECO:0000256" key="4">
    <source>
        <dbReference type="ARBA" id="ARBA00022989"/>
    </source>
</evidence>
<evidence type="ECO:0000256" key="3">
    <source>
        <dbReference type="ARBA" id="ARBA00022692"/>
    </source>
</evidence>
<dbReference type="InterPro" id="IPR032816">
    <property type="entry name" value="VTT_dom"/>
</dbReference>
<proteinExistence type="inferred from homology"/>
<dbReference type="InterPro" id="IPR015414">
    <property type="entry name" value="TMEM64"/>
</dbReference>
<evidence type="ECO:0000256" key="6">
    <source>
        <dbReference type="RuleBase" id="RU366058"/>
    </source>
</evidence>
<comment type="similarity">
    <text evidence="6">Belongs to the TVP38/TMEM64 family.</text>
</comment>
<feature type="domain" description="VTT" evidence="7">
    <location>
        <begin position="73"/>
        <end position="189"/>
    </location>
</feature>
<accession>A0A1X0U4W8</accession>
<organism evidence="8 9">
    <name type="scientific">Campylobacter concisus</name>
    <dbReference type="NCBI Taxonomy" id="199"/>
    <lineage>
        <taxon>Bacteria</taxon>
        <taxon>Pseudomonadati</taxon>
        <taxon>Campylobacterota</taxon>
        <taxon>Epsilonproteobacteria</taxon>
        <taxon>Campylobacterales</taxon>
        <taxon>Campylobacteraceae</taxon>
        <taxon>Campylobacter</taxon>
    </lineage>
</organism>
<dbReference type="AlphaFoldDB" id="A0A1X0U4W8"/>
<gene>
    <name evidence="8" type="ORF">A3835_00215</name>
</gene>
<reference evidence="8 9" key="1">
    <citation type="journal article" date="2017" name="Gene Rep">
        <title>The ribosomal RNA operon (rrn) of Campylobacter concisus supports molecular typing to genomospecies level.</title>
        <authorList>
            <person name="Huq M."/>
            <person name="Van T.T.H."/>
            <person name="Gurtler V."/>
            <person name="Elshagmani E."/>
            <person name="Allemailem K.S."/>
            <person name="Smooker P.M."/>
            <person name="Istivan T.S."/>
        </authorList>
    </citation>
    <scope>NUCLEOTIDE SEQUENCE [LARGE SCALE GENOMIC DNA]</scope>
    <source>
        <strain evidence="8 9">RCH 26</strain>
    </source>
</reference>
<dbReference type="EMBL" id="LVWL01000001">
    <property type="protein sequence ID" value="ORI10785.1"/>
    <property type="molecule type" value="Genomic_DNA"/>
</dbReference>
<evidence type="ECO:0000259" key="7">
    <source>
        <dbReference type="Pfam" id="PF09335"/>
    </source>
</evidence>
<feature type="transmembrane region" description="Helical" evidence="6">
    <location>
        <begin position="7"/>
        <end position="25"/>
    </location>
</feature>
<name>A0A1X0U4W8_9BACT</name>
<protein>
    <recommendedName>
        <fullName evidence="6">TVP38/TMEM64 family membrane protein</fullName>
    </recommendedName>
</protein>